<accession>A0AA89ATR1</accession>
<dbReference type="PANTHER" id="PTHR36405">
    <property type="entry name" value="BNAA10G09140D PROTEIN"/>
    <property type="match status" value="1"/>
</dbReference>
<evidence type="ECO:0000313" key="2">
    <source>
        <dbReference type="Proteomes" id="UP001188597"/>
    </source>
</evidence>
<gene>
    <name evidence="1" type="ORF">RJ639_011679</name>
</gene>
<protein>
    <submittedName>
        <fullName evidence="1">Uncharacterized protein</fullName>
    </submittedName>
</protein>
<comment type="caution">
    <text evidence="1">The sequence shown here is derived from an EMBL/GenBank/DDBJ whole genome shotgun (WGS) entry which is preliminary data.</text>
</comment>
<organism evidence="1 2">
    <name type="scientific">Escallonia herrerae</name>
    <dbReference type="NCBI Taxonomy" id="1293975"/>
    <lineage>
        <taxon>Eukaryota</taxon>
        <taxon>Viridiplantae</taxon>
        <taxon>Streptophyta</taxon>
        <taxon>Embryophyta</taxon>
        <taxon>Tracheophyta</taxon>
        <taxon>Spermatophyta</taxon>
        <taxon>Magnoliopsida</taxon>
        <taxon>eudicotyledons</taxon>
        <taxon>Gunneridae</taxon>
        <taxon>Pentapetalae</taxon>
        <taxon>asterids</taxon>
        <taxon>campanulids</taxon>
        <taxon>Escalloniales</taxon>
        <taxon>Escalloniaceae</taxon>
        <taxon>Escallonia</taxon>
    </lineage>
</organism>
<sequence length="141" mass="15804">MRWMIREVETPLQTVNSKKEDATNSAAACLIPFWVPTTSAESPNFNVVAGGSKKSFSIESAERPQHLALNHELDQTIFLIPFQIEVLERMELLSEESPRKKGSYMVEIVDVKCGNPDRAWASPIANRLKKLGFSKLSESIV</sequence>
<dbReference type="PANTHER" id="PTHR36405:SF1">
    <property type="entry name" value="OS07G0520600 PROTEIN"/>
    <property type="match status" value="1"/>
</dbReference>
<proteinExistence type="predicted"/>
<evidence type="ECO:0000313" key="1">
    <source>
        <dbReference type="EMBL" id="KAK3011611.1"/>
    </source>
</evidence>
<keyword evidence="2" id="KW-1185">Reference proteome</keyword>
<dbReference type="EMBL" id="JAVXUP010001442">
    <property type="protein sequence ID" value="KAK3011611.1"/>
    <property type="molecule type" value="Genomic_DNA"/>
</dbReference>
<dbReference type="Proteomes" id="UP001188597">
    <property type="component" value="Unassembled WGS sequence"/>
</dbReference>
<name>A0AA89ATR1_9ASTE</name>
<dbReference type="AlphaFoldDB" id="A0AA89ATR1"/>
<reference evidence="1" key="1">
    <citation type="submission" date="2022-12" db="EMBL/GenBank/DDBJ databases">
        <title>Draft genome assemblies for two species of Escallonia (Escalloniales).</title>
        <authorList>
            <person name="Chanderbali A."/>
            <person name="Dervinis C."/>
            <person name="Anghel I."/>
            <person name="Soltis D."/>
            <person name="Soltis P."/>
            <person name="Zapata F."/>
        </authorList>
    </citation>
    <scope>NUCLEOTIDE SEQUENCE</scope>
    <source>
        <strain evidence="1">UCBG64.0493</strain>
        <tissue evidence="1">Leaf</tissue>
    </source>
</reference>